<protein>
    <submittedName>
        <fullName evidence="1">Uncharacterized protein</fullName>
    </submittedName>
</protein>
<name>A0ACB0L2G2_TRIPR</name>
<keyword evidence="2" id="KW-1185">Reference proteome</keyword>
<evidence type="ECO:0000313" key="2">
    <source>
        <dbReference type="Proteomes" id="UP001177021"/>
    </source>
</evidence>
<evidence type="ECO:0000313" key="1">
    <source>
        <dbReference type="EMBL" id="CAJ2662873.1"/>
    </source>
</evidence>
<proteinExistence type="predicted"/>
<dbReference type="EMBL" id="CASHSV030000409">
    <property type="protein sequence ID" value="CAJ2662873.1"/>
    <property type="molecule type" value="Genomic_DNA"/>
</dbReference>
<gene>
    <name evidence="1" type="ORF">MILVUS5_LOCUS28403</name>
</gene>
<accession>A0ACB0L2G2</accession>
<dbReference type="Proteomes" id="UP001177021">
    <property type="component" value="Unassembled WGS sequence"/>
</dbReference>
<sequence length="300" mass="33489">MGETGKTTIAKAIDNKICRTFEEIGINVLVERSLVTVDDKNKLGMHDLLRDMGREIIREKSPKEPEERSRLWFYQDVFGVLFEQTGTKEVEGLALKVPTANLKCFSTKAFKKMKRLRLLQLAVIPLDVPHSNSHELSSISNYLPSLWVECSSELQLSHDATIILDALYATYSEESEPIATTSQNLTIDESGGCVLPIDSYPNWLSFDCEGSSVIFEVPQVEGHNLKSLMCITCSSTPDNITSDSLKNVLVKNYTKATIQLYKKETLASFEDEEGQRVVSSIEPGNKVEIIVVFGNGFVVK</sequence>
<organism evidence="1 2">
    <name type="scientific">Trifolium pratense</name>
    <name type="common">Red clover</name>
    <dbReference type="NCBI Taxonomy" id="57577"/>
    <lineage>
        <taxon>Eukaryota</taxon>
        <taxon>Viridiplantae</taxon>
        <taxon>Streptophyta</taxon>
        <taxon>Embryophyta</taxon>
        <taxon>Tracheophyta</taxon>
        <taxon>Spermatophyta</taxon>
        <taxon>Magnoliopsida</taxon>
        <taxon>eudicotyledons</taxon>
        <taxon>Gunneridae</taxon>
        <taxon>Pentapetalae</taxon>
        <taxon>rosids</taxon>
        <taxon>fabids</taxon>
        <taxon>Fabales</taxon>
        <taxon>Fabaceae</taxon>
        <taxon>Papilionoideae</taxon>
        <taxon>50 kb inversion clade</taxon>
        <taxon>NPAAA clade</taxon>
        <taxon>Hologalegina</taxon>
        <taxon>IRL clade</taxon>
        <taxon>Trifolieae</taxon>
        <taxon>Trifolium</taxon>
    </lineage>
</organism>
<comment type="caution">
    <text evidence="1">The sequence shown here is derived from an EMBL/GenBank/DDBJ whole genome shotgun (WGS) entry which is preliminary data.</text>
</comment>
<reference evidence="1" key="1">
    <citation type="submission" date="2023-10" db="EMBL/GenBank/DDBJ databases">
        <authorList>
            <person name="Rodriguez Cubillos JULIANA M."/>
            <person name="De Vega J."/>
        </authorList>
    </citation>
    <scope>NUCLEOTIDE SEQUENCE</scope>
</reference>